<dbReference type="RefSeq" id="WP_211295168.1">
    <property type="nucleotide sequence ID" value="NZ_LYMM01000084.1"/>
</dbReference>
<dbReference type="InterPro" id="IPR052350">
    <property type="entry name" value="Metallo-dep_Lactonases"/>
</dbReference>
<name>A0A2K2FTY3_9SPHN</name>
<dbReference type="Proteomes" id="UP000236327">
    <property type="component" value="Unassembled WGS sequence"/>
</dbReference>
<keyword evidence="4" id="KW-1185">Reference proteome</keyword>
<dbReference type="AlphaFoldDB" id="A0A2K2FTY3"/>
<evidence type="ECO:0000313" key="3">
    <source>
        <dbReference type="EMBL" id="PNU02228.1"/>
    </source>
</evidence>
<dbReference type="Gene3D" id="3.20.20.140">
    <property type="entry name" value="Metal-dependent hydrolases"/>
    <property type="match status" value="1"/>
</dbReference>
<organism evidence="3 4">
    <name type="scientific">Novosphingobium guangzhouense</name>
    <dbReference type="NCBI Taxonomy" id="1850347"/>
    <lineage>
        <taxon>Bacteria</taxon>
        <taxon>Pseudomonadati</taxon>
        <taxon>Pseudomonadota</taxon>
        <taxon>Alphaproteobacteria</taxon>
        <taxon>Sphingomonadales</taxon>
        <taxon>Sphingomonadaceae</taxon>
        <taxon>Novosphingobium</taxon>
    </lineage>
</organism>
<dbReference type="InterPro" id="IPR006680">
    <property type="entry name" value="Amidohydro-rel"/>
</dbReference>
<dbReference type="GO" id="GO:0016787">
    <property type="term" value="F:hydrolase activity"/>
    <property type="evidence" value="ECO:0007669"/>
    <property type="project" value="InterPro"/>
</dbReference>
<dbReference type="InterPro" id="IPR032466">
    <property type="entry name" value="Metal_Hydrolase"/>
</dbReference>
<protein>
    <recommendedName>
        <fullName evidence="2">Amidohydrolase-related domain-containing protein</fullName>
    </recommendedName>
</protein>
<dbReference type="PANTHER" id="PTHR43569:SF2">
    <property type="entry name" value="AMIDOHYDROLASE-RELATED DOMAIN-CONTAINING PROTEIN"/>
    <property type="match status" value="1"/>
</dbReference>
<dbReference type="PANTHER" id="PTHR43569">
    <property type="entry name" value="AMIDOHYDROLASE"/>
    <property type="match status" value="1"/>
</dbReference>
<dbReference type="EMBL" id="LYMM01000084">
    <property type="protein sequence ID" value="PNU02228.1"/>
    <property type="molecule type" value="Genomic_DNA"/>
</dbReference>
<comment type="similarity">
    <text evidence="1">Belongs to the metallo-dependent hydrolases superfamily.</text>
</comment>
<reference evidence="3 4" key="1">
    <citation type="submission" date="2016-05" db="EMBL/GenBank/DDBJ databases">
        <title>Complete genome sequence of Novosphingobium guangzhouense SA925(T).</title>
        <authorList>
            <person name="Sha S."/>
        </authorList>
    </citation>
    <scope>NUCLEOTIDE SEQUENCE [LARGE SCALE GENOMIC DNA]</scope>
    <source>
        <strain evidence="3 4">SA925</strain>
    </source>
</reference>
<comment type="caution">
    <text evidence="3">The sequence shown here is derived from an EMBL/GenBank/DDBJ whole genome shotgun (WGS) entry which is preliminary data.</text>
</comment>
<proteinExistence type="inferred from homology"/>
<evidence type="ECO:0000256" key="1">
    <source>
        <dbReference type="ARBA" id="ARBA00038310"/>
    </source>
</evidence>
<dbReference type="SUPFAM" id="SSF51556">
    <property type="entry name" value="Metallo-dependent hydrolases"/>
    <property type="match status" value="1"/>
</dbReference>
<dbReference type="Pfam" id="PF04909">
    <property type="entry name" value="Amidohydro_2"/>
    <property type="match status" value="1"/>
</dbReference>
<gene>
    <name evidence="3" type="ORF">A8V01_10195</name>
</gene>
<evidence type="ECO:0000259" key="2">
    <source>
        <dbReference type="Pfam" id="PF04909"/>
    </source>
</evidence>
<sequence length="293" mass="32969">MIEGRIDAHHHFWRYDAARYRWIEPGSVLARDYTSRDLRNELDAAGVAYSIAVQARQTEEETQWLLDLSRRDPWIIGVVGWIDLRAEDIASRLDALSGEPRLIGFRHVVQDEADPRFLLDMAFQRGVRCVLERGLAYDLLIRAPQLEHVPAFLDAIGAKGAAGCCVVIDHGAKPAIVDAEWEPWAGRIAAIARAYPVYCKLSGLVTEADPAAWEEQHVMRYMTHLLECFGPDRLIYGSDWPVCLLAAPYARVHGLVESLLASLTEDQREAIMGGNARRAYARIRARVQGEIIQ</sequence>
<feature type="domain" description="Amidohydrolase-related" evidence="2">
    <location>
        <begin position="6"/>
        <end position="280"/>
    </location>
</feature>
<accession>A0A2K2FTY3</accession>
<evidence type="ECO:0000313" key="4">
    <source>
        <dbReference type="Proteomes" id="UP000236327"/>
    </source>
</evidence>